<feature type="transmembrane region" description="Helical" evidence="1">
    <location>
        <begin position="50"/>
        <end position="75"/>
    </location>
</feature>
<feature type="transmembrane region" description="Helical" evidence="1">
    <location>
        <begin position="190"/>
        <end position="206"/>
    </location>
</feature>
<organism evidence="2 3">
    <name type="scientific">Acidobacterium capsulatum (strain ATCC 51196 / DSM 11244 / BCRC 80197 / JCM 7670 / NBRC 15755 / NCIMB 13165 / 161)</name>
    <dbReference type="NCBI Taxonomy" id="240015"/>
    <lineage>
        <taxon>Bacteria</taxon>
        <taxon>Pseudomonadati</taxon>
        <taxon>Acidobacteriota</taxon>
        <taxon>Terriglobia</taxon>
        <taxon>Terriglobales</taxon>
        <taxon>Acidobacteriaceae</taxon>
        <taxon>Acidobacterium</taxon>
    </lineage>
</organism>
<keyword evidence="3" id="KW-1185">Reference proteome</keyword>
<accession>C1F248</accession>
<dbReference type="HOGENOM" id="CLU_1253681_0_0_0"/>
<proteinExistence type="predicted"/>
<dbReference type="eggNOG" id="ENOG5031XRX">
    <property type="taxonomic scope" value="Bacteria"/>
</dbReference>
<gene>
    <name evidence="2" type="ordered locus">ACP_0708</name>
</gene>
<protein>
    <submittedName>
        <fullName evidence="2">Putative membrane protein</fullName>
    </submittedName>
</protein>
<keyword evidence="1" id="KW-0812">Transmembrane</keyword>
<evidence type="ECO:0000256" key="1">
    <source>
        <dbReference type="SAM" id="Phobius"/>
    </source>
</evidence>
<feature type="transmembrane region" description="Helical" evidence="1">
    <location>
        <begin position="166"/>
        <end position="184"/>
    </location>
</feature>
<feature type="transmembrane region" description="Helical" evidence="1">
    <location>
        <begin position="141"/>
        <end position="159"/>
    </location>
</feature>
<feature type="transmembrane region" description="Helical" evidence="1">
    <location>
        <begin position="114"/>
        <end position="135"/>
    </location>
</feature>
<keyword evidence="1" id="KW-1133">Transmembrane helix</keyword>
<reference evidence="2 3" key="1">
    <citation type="journal article" date="2009" name="Appl. Environ. Microbiol.">
        <title>Three genomes from the phylum Acidobacteria provide insight into the lifestyles of these microorganisms in soils.</title>
        <authorList>
            <person name="Ward N.L."/>
            <person name="Challacombe J.F."/>
            <person name="Janssen P.H."/>
            <person name="Henrissat B."/>
            <person name="Coutinho P.M."/>
            <person name="Wu M."/>
            <person name="Xie G."/>
            <person name="Haft D.H."/>
            <person name="Sait M."/>
            <person name="Badger J."/>
            <person name="Barabote R.D."/>
            <person name="Bradley B."/>
            <person name="Brettin T.S."/>
            <person name="Brinkac L.M."/>
            <person name="Bruce D."/>
            <person name="Creasy T."/>
            <person name="Daugherty S.C."/>
            <person name="Davidsen T.M."/>
            <person name="DeBoy R.T."/>
            <person name="Detter J.C."/>
            <person name="Dodson R.J."/>
            <person name="Durkin A.S."/>
            <person name="Ganapathy A."/>
            <person name="Gwinn-Giglio M."/>
            <person name="Han C.S."/>
            <person name="Khouri H."/>
            <person name="Kiss H."/>
            <person name="Kothari S.P."/>
            <person name="Madupu R."/>
            <person name="Nelson K.E."/>
            <person name="Nelson W.C."/>
            <person name="Paulsen I."/>
            <person name="Penn K."/>
            <person name="Ren Q."/>
            <person name="Rosovitz M.J."/>
            <person name="Selengut J.D."/>
            <person name="Shrivastava S."/>
            <person name="Sullivan S.A."/>
            <person name="Tapia R."/>
            <person name="Thompson L.S."/>
            <person name="Watkins K.L."/>
            <person name="Yang Q."/>
            <person name="Yu C."/>
            <person name="Zafar N."/>
            <person name="Zhou L."/>
            <person name="Kuske C.R."/>
        </authorList>
    </citation>
    <scope>NUCLEOTIDE SEQUENCE [LARGE SCALE GENOMIC DNA]</scope>
    <source>
        <strain evidence="3">ATCC 51196 / DSM 11244 / BCRC 80197 / JCM 7670 / NBRC 15755 / NCIMB 13165 / 161</strain>
    </source>
</reference>
<dbReference type="KEGG" id="aca:ACP_0708"/>
<name>C1F248_ACIC5</name>
<dbReference type="InterPro" id="IPR053824">
    <property type="entry name" value="DUF7010"/>
</dbReference>
<dbReference type="EMBL" id="CP001472">
    <property type="protein sequence ID" value="ACO33854.1"/>
    <property type="molecule type" value="Genomic_DNA"/>
</dbReference>
<dbReference type="Proteomes" id="UP000002207">
    <property type="component" value="Chromosome"/>
</dbReference>
<sequence>MLRCQKAVETPLLLLVRGSLLLQCTKACTQRYNARIMEITQAQQEVRETYLGGFAGQLVAGTLWAVSAAACTWSSLHLAEIILLLGGFFIFPLTQLLLRLMGHSYALPKGHPTNGLAIQVAFTLPLSLPLVIAIAVIHPVWFYPAFMIVLGAHYLPFVFLYGMRQFAVLCGLLVASGLILGMYRPYPVSLGAWLTAALLFIFAWTGRHTALRSTAHAAVP</sequence>
<evidence type="ECO:0000313" key="3">
    <source>
        <dbReference type="Proteomes" id="UP000002207"/>
    </source>
</evidence>
<feature type="transmembrane region" description="Helical" evidence="1">
    <location>
        <begin position="81"/>
        <end position="102"/>
    </location>
</feature>
<evidence type="ECO:0000313" key="2">
    <source>
        <dbReference type="EMBL" id="ACO33854.1"/>
    </source>
</evidence>
<dbReference type="InParanoid" id="C1F248"/>
<dbReference type="AlphaFoldDB" id="C1F248"/>
<keyword evidence="1" id="KW-0472">Membrane</keyword>
<dbReference type="Pfam" id="PF22765">
    <property type="entry name" value="DUF7010"/>
    <property type="match status" value="1"/>
</dbReference>